<name>A0ABS1J290_9FIRM</name>
<dbReference type="Proteomes" id="UP000604730">
    <property type="component" value="Unassembled WGS sequence"/>
</dbReference>
<organism evidence="1 2">
    <name type="scientific">Catonella massiliensis</name>
    <dbReference type="NCBI Taxonomy" id="2799636"/>
    <lineage>
        <taxon>Bacteria</taxon>
        <taxon>Bacillati</taxon>
        <taxon>Bacillota</taxon>
        <taxon>Clostridia</taxon>
        <taxon>Lachnospirales</taxon>
        <taxon>Lachnospiraceae</taxon>
        <taxon>Catonella</taxon>
    </lineage>
</organism>
<reference evidence="1 2" key="1">
    <citation type="submission" date="2021-01" db="EMBL/GenBank/DDBJ databases">
        <title>Isolation and description of Catonella massiliensis sp. nov., a novel Catonella species, isolated from a stable periodontitis subject.</title>
        <authorList>
            <person name="Antezack A."/>
            <person name="Boxberger M."/>
            <person name="La Scola B."/>
            <person name="Monnet-Corti V."/>
        </authorList>
    </citation>
    <scope>NUCLEOTIDE SEQUENCE [LARGE SCALE GENOMIC DNA]</scope>
    <source>
        <strain evidence="1 2">Marseille-Q4567</strain>
    </source>
</reference>
<gene>
    <name evidence="1" type="ORF">JJN12_09500</name>
</gene>
<accession>A0ABS1J290</accession>
<proteinExistence type="predicted"/>
<dbReference type="EMBL" id="JAEPRJ010000001">
    <property type="protein sequence ID" value="MBK5898004.1"/>
    <property type="molecule type" value="Genomic_DNA"/>
</dbReference>
<comment type="caution">
    <text evidence="1">The sequence shown here is derived from an EMBL/GenBank/DDBJ whole genome shotgun (WGS) entry which is preliminary data.</text>
</comment>
<protein>
    <submittedName>
        <fullName evidence="1">Uncharacterized protein</fullName>
    </submittedName>
</protein>
<keyword evidence="2" id="KW-1185">Reference proteome</keyword>
<dbReference type="RefSeq" id="WP_208429453.1">
    <property type="nucleotide sequence ID" value="NZ_JAEPRJ010000001.1"/>
</dbReference>
<evidence type="ECO:0000313" key="2">
    <source>
        <dbReference type="Proteomes" id="UP000604730"/>
    </source>
</evidence>
<evidence type="ECO:0000313" key="1">
    <source>
        <dbReference type="EMBL" id="MBK5898004.1"/>
    </source>
</evidence>
<sequence length="162" mass="18909">MNEDIIIKRIDTLMELENKLGGRKMVYCDEYHNMYAIINIRNSFEFGIAYADYGIDLMFGFDDKNDVCYIGAGQNLLLIDIKNKEILFNEKLSTVILDVINIGNDVYVLCDLELFCYSEKKEKWSTAFREMVTNYELLDNERLWLDCDGRQLIINLQDGTVV</sequence>